<keyword evidence="10 16" id="KW-0520">NAD</keyword>
<evidence type="ECO:0000256" key="10">
    <source>
        <dbReference type="ARBA" id="ARBA00023027"/>
    </source>
</evidence>
<evidence type="ECO:0000256" key="12">
    <source>
        <dbReference type="ARBA" id="ARBA00023065"/>
    </source>
</evidence>
<keyword evidence="13 16" id="KW-0830">Ubiquinone</keyword>
<sequence length="250" mass="28038">MSDKKQSKRSFKNSRVYVVFFALIVALVFSVLITSAATMLKPLHQQNRILDKKTNLLEAANLLPDNEKLTPEKIQTIYDTHIREVHADPRGQILRNATGDSLQLYLIHTDQQVQGYIVPISTRGLWGKIHGYLAFEADGETVAGFSVYSHSETPGLGGEIESQWFQDNFKGKKILNAHNQLVSVNIAKGKSENLPENLQDHYVDGISGATLTGRYLSEGLEETLTQYEPVSIIFRQKKGSQTHLETLLDE</sequence>
<dbReference type="GO" id="GO:0016655">
    <property type="term" value="F:oxidoreductase activity, acting on NAD(P)H, quinone or similar compound as acceptor"/>
    <property type="evidence" value="ECO:0007669"/>
    <property type="project" value="UniProtKB-UniRule"/>
</dbReference>
<evidence type="ECO:0000256" key="13">
    <source>
        <dbReference type="ARBA" id="ARBA00023075"/>
    </source>
</evidence>
<keyword evidence="2 16" id="KW-1003">Cell membrane</keyword>
<dbReference type="PANTHER" id="PTHR37838:SF1">
    <property type="entry name" value="NA(+)-TRANSLOCATING NADH-QUINONE REDUCTASE SUBUNIT C"/>
    <property type="match status" value="1"/>
</dbReference>
<dbReference type="OrthoDB" id="9786835at2"/>
<evidence type="ECO:0000256" key="5">
    <source>
        <dbReference type="ARBA" id="ARBA00022630"/>
    </source>
</evidence>
<proteinExistence type="inferred from homology"/>
<keyword evidence="7 16" id="KW-0812">Transmembrane</keyword>
<protein>
    <recommendedName>
        <fullName evidence="16 17">Na(+)-translocating NADH-quinone reductase subunit C</fullName>
        <shortName evidence="16 17">Na(+)-NQR subunit C</shortName>
        <shortName evidence="16 17">Na(+)-translocating NQR subunit C</shortName>
        <ecNumber evidence="16 17">7.2.1.1</ecNumber>
    </recommendedName>
    <alternativeName>
        <fullName evidence="16 17">NQR complex subunit C</fullName>
    </alternativeName>
    <alternativeName>
        <fullName evidence="16 17">NQR-1 subunit C</fullName>
    </alternativeName>
</protein>
<keyword evidence="1 16" id="KW-0813">Transport</keyword>
<keyword evidence="4 16" id="KW-0597">Phosphoprotein</keyword>
<gene>
    <name evidence="16 19" type="primary">nqrC</name>
    <name evidence="19" type="ORF">Dpo_16c00320</name>
</gene>
<keyword evidence="3" id="KW-0997">Cell inner membrane</keyword>
<dbReference type="PATRIC" id="fig|1286635.3.peg.4667"/>
<evidence type="ECO:0000256" key="8">
    <source>
        <dbReference type="ARBA" id="ARBA00022967"/>
    </source>
</evidence>
<dbReference type="InterPro" id="IPR010204">
    <property type="entry name" value="NqrC"/>
</dbReference>
<dbReference type="InterPro" id="IPR007329">
    <property type="entry name" value="FMN-bd"/>
</dbReference>
<keyword evidence="5 16" id="KW-0285">Flavoprotein</keyword>
<keyword evidence="20" id="KW-1185">Reference proteome</keyword>
<keyword evidence="11 16" id="KW-0915">Sodium</keyword>
<evidence type="ECO:0000256" key="9">
    <source>
        <dbReference type="ARBA" id="ARBA00022989"/>
    </source>
</evidence>
<name>S0FW69_9BACT</name>
<dbReference type="EMBL" id="APJX01000016">
    <property type="protein sequence ID" value="EMS77379.1"/>
    <property type="molecule type" value="Genomic_DNA"/>
</dbReference>
<keyword evidence="6 16" id="KW-0288">FMN</keyword>
<dbReference type="PIRSF" id="PIRSF009437">
    <property type="entry name" value="NQR-1_subunit_C"/>
    <property type="match status" value="1"/>
</dbReference>
<evidence type="ECO:0000256" key="1">
    <source>
        <dbReference type="ARBA" id="ARBA00022448"/>
    </source>
</evidence>
<comment type="subunit">
    <text evidence="16 17">Composed of six subunits; NqrA, NqrB, NqrC, NqrD, NqrE and NqrF.</text>
</comment>
<evidence type="ECO:0000256" key="3">
    <source>
        <dbReference type="ARBA" id="ARBA00022519"/>
    </source>
</evidence>
<evidence type="ECO:0000256" key="4">
    <source>
        <dbReference type="ARBA" id="ARBA00022553"/>
    </source>
</evidence>
<dbReference type="GO" id="GO:0010181">
    <property type="term" value="F:FMN binding"/>
    <property type="evidence" value="ECO:0007669"/>
    <property type="project" value="UniProtKB-UniRule"/>
</dbReference>
<evidence type="ECO:0000256" key="15">
    <source>
        <dbReference type="ARBA" id="ARBA00023201"/>
    </source>
</evidence>
<comment type="cofactor">
    <cofactor evidence="16 17">
        <name>FMN</name>
        <dbReference type="ChEBI" id="CHEBI:58210"/>
    </cofactor>
</comment>
<dbReference type="Proteomes" id="UP000014216">
    <property type="component" value="Unassembled WGS sequence"/>
</dbReference>
<feature type="transmembrane region" description="Helical" evidence="16">
    <location>
        <begin position="16"/>
        <end position="40"/>
    </location>
</feature>
<dbReference type="SMART" id="SM00900">
    <property type="entry name" value="FMN_bind"/>
    <property type="match status" value="1"/>
</dbReference>
<comment type="catalytic activity">
    <reaction evidence="16 17">
        <text>a ubiquinone + n Na(+)(in) + NADH + H(+) = a ubiquinol + n Na(+)(out) + NAD(+)</text>
        <dbReference type="Rhea" id="RHEA:47748"/>
        <dbReference type="Rhea" id="RHEA-COMP:9565"/>
        <dbReference type="Rhea" id="RHEA-COMP:9566"/>
        <dbReference type="ChEBI" id="CHEBI:15378"/>
        <dbReference type="ChEBI" id="CHEBI:16389"/>
        <dbReference type="ChEBI" id="CHEBI:17976"/>
        <dbReference type="ChEBI" id="CHEBI:29101"/>
        <dbReference type="ChEBI" id="CHEBI:57540"/>
        <dbReference type="ChEBI" id="CHEBI:57945"/>
        <dbReference type="EC" id="7.2.1.1"/>
    </reaction>
</comment>
<dbReference type="RefSeq" id="WP_006968623.1">
    <property type="nucleotide sequence ID" value="NZ_APJX01000016.1"/>
</dbReference>
<comment type="subcellular location">
    <subcellularLocation>
        <location evidence="16">Cell membrane</location>
        <topology evidence="16">Single-pass membrane protein</topology>
    </subcellularLocation>
</comment>
<keyword evidence="14 16" id="KW-0472">Membrane</keyword>
<keyword evidence="8 16" id="KW-1278">Translocase</keyword>
<dbReference type="GO" id="GO:0006814">
    <property type="term" value="P:sodium ion transport"/>
    <property type="evidence" value="ECO:0007669"/>
    <property type="project" value="UniProtKB-UniRule"/>
</dbReference>
<organism evidence="19 20">
    <name type="scientific">Desulfotignum phosphitoxidans DSM 13687</name>
    <dbReference type="NCBI Taxonomy" id="1286635"/>
    <lineage>
        <taxon>Bacteria</taxon>
        <taxon>Pseudomonadati</taxon>
        <taxon>Thermodesulfobacteriota</taxon>
        <taxon>Desulfobacteria</taxon>
        <taxon>Desulfobacterales</taxon>
        <taxon>Desulfobacteraceae</taxon>
        <taxon>Desulfotignum</taxon>
    </lineage>
</organism>
<dbReference type="HAMAP" id="MF_00427">
    <property type="entry name" value="NqrC"/>
    <property type="match status" value="1"/>
</dbReference>
<evidence type="ECO:0000256" key="11">
    <source>
        <dbReference type="ARBA" id="ARBA00023053"/>
    </source>
</evidence>
<evidence type="ECO:0000256" key="16">
    <source>
        <dbReference type="HAMAP-Rule" id="MF_00427"/>
    </source>
</evidence>
<keyword evidence="15 16" id="KW-0739">Sodium transport</keyword>
<reference evidence="19 20" key="1">
    <citation type="journal article" date="2013" name="Genome Announc.">
        <title>Draft Genome Sequence of Desulfotignum phosphitoxidans DSM 13687 Strain FiPS-3.</title>
        <authorList>
            <person name="Poehlein A."/>
            <person name="Daniel R."/>
            <person name="Simeonova D.D."/>
        </authorList>
    </citation>
    <scope>NUCLEOTIDE SEQUENCE [LARGE SCALE GENOMIC DNA]</scope>
    <source>
        <strain evidence="19 20">DSM 13687</strain>
    </source>
</reference>
<keyword evidence="9 16" id="KW-1133">Transmembrane helix</keyword>
<evidence type="ECO:0000313" key="20">
    <source>
        <dbReference type="Proteomes" id="UP000014216"/>
    </source>
</evidence>
<comment type="similarity">
    <text evidence="16 17">Belongs to the NqrC family.</text>
</comment>
<dbReference type="PANTHER" id="PTHR37838">
    <property type="entry name" value="NA(+)-TRANSLOCATING NADH-QUINONE REDUCTASE SUBUNIT C"/>
    <property type="match status" value="1"/>
</dbReference>
<evidence type="ECO:0000256" key="6">
    <source>
        <dbReference type="ARBA" id="ARBA00022643"/>
    </source>
</evidence>
<keyword evidence="12 16" id="KW-0406">Ion transport</keyword>
<dbReference type="AlphaFoldDB" id="S0FW69"/>
<comment type="caution">
    <text evidence="19">The sequence shown here is derived from an EMBL/GenBank/DDBJ whole genome shotgun (WGS) entry which is preliminary data.</text>
</comment>
<evidence type="ECO:0000259" key="18">
    <source>
        <dbReference type="SMART" id="SM00900"/>
    </source>
</evidence>
<comment type="function">
    <text evidence="16">NQR complex catalyzes the reduction of ubiquinone-1 to ubiquinol by two successive reactions, coupled with the transport of Na(+) ions from the cytoplasm to the periplasm. NqrA to NqrE are probably involved in the second step, the conversion of ubisemiquinone to ubiquinol.</text>
</comment>
<comment type="caution">
    <text evidence="16">Lacks conserved residue(s) required for the propagation of feature annotation.</text>
</comment>
<keyword evidence="19" id="KW-0560">Oxidoreductase</keyword>
<evidence type="ECO:0000256" key="17">
    <source>
        <dbReference type="PIRNR" id="PIRNR009437"/>
    </source>
</evidence>
<evidence type="ECO:0000256" key="7">
    <source>
        <dbReference type="ARBA" id="ARBA00022692"/>
    </source>
</evidence>
<dbReference type="Pfam" id="PF04205">
    <property type="entry name" value="FMN_bind"/>
    <property type="match status" value="1"/>
</dbReference>
<feature type="domain" description="FMN-binding" evidence="18">
    <location>
        <begin position="124"/>
        <end position="227"/>
    </location>
</feature>
<dbReference type="EC" id="7.2.1.1" evidence="16 17"/>
<evidence type="ECO:0000256" key="14">
    <source>
        <dbReference type="ARBA" id="ARBA00023136"/>
    </source>
</evidence>
<feature type="modified residue" description="FMN phosphoryl threonine" evidence="16">
    <location>
        <position position="210"/>
    </location>
</feature>
<evidence type="ECO:0000313" key="19">
    <source>
        <dbReference type="EMBL" id="EMS77379.1"/>
    </source>
</evidence>
<accession>S0FW69</accession>
<evidence type="ECO:0000256" key="2">
    <source>
        <dbReference type="ARBA" id="ARBA00022475"/>
    </source>
</evidence>
<dbReference type="GO" id="GO:0005886">
    <property type="term" value="C:plasma membrane"/>
    <property type="evidence" value="ECO:0007669"/>
    <property type="project" value="UniProtKB-SubCell"/>
</dbReference>